<protein>
    <submittedName>
        <fullName evidence="2">Uncharacterized protein</fullName>
    </submittedName>
</protein>
<dbReference type="PANTHER" id="PTHR31414:SF15">
    <property type="entry name" value="PLASMA MEMBRANE FUSION PROTEIN"/>
    <property type="match status" value="1"/>
</dbReference>
<dbReference type="Proteomes" id="UP000233837">
    <property type="component" value="Unassembled WGS sequence"/>
</dbReference>
<dbReference type="EMBL" id="KZ501977">
    <property type="protein sequence ID" value="PKU85360.1"/>
    <property type="molecule type" value="Genomic_DNA"/>
</dbReference>
<reference evidence="2 3" key="1">
    <citation type="journal article" date="2016" name="Sci. Rep.">
        <title>The Dendrobium catenatum Lindl. genome sequence provides insights into polysaccharide synthase, floral development and adaptive evolution.</title>
        <authorList>
            <person name="Zhang G.Q."/>
            <person name="Xu Q."/>
            <person name="Bian C."/>
            <person name="Tsai W.C."/>
            <person name="Yeh C.M."/>
            <person name="Liu K.W."/>
            <person name="Yoshida K."/>
            <person name="Zhang L.S."/>
            <person name="Chang S.B."/>
            <person name="Chen F."/>
            <person name="Shi Y."/>
            <person name="Su Y.Y."/>
            <person name="Zhang Y.Q."/>
            <person name="Chen L.J."/>
            <person name="Yin Y."/>
            <person name="Lin M."/>
            <person name="Huang H."/>
            <person name="Deng H."/>
            <person name="Wang Z.W."/>
            <person name="Zhu S.L."/>
            <person name="Zhao X."/>
            <person name="Deng C."/>
            <person name="Niu S.C."/>
            <person name="Huang J."/>
            <person name="Wang M."/>
            <person name="Liu G.H."/>
            <person name="Yang H.J."/>
            <person name="Xiao X.J."/>
            <person name="Hsiao Y.Y."/>
            <person name="Wu W.L."/>
            <person name="Chen Y.Y."/>
            <person name="Mitsuda N."/>
            <person name="Ohme-Takagi M."/>
            <person name="Luo Y.B."/>
            <person name="Van de Peer Y."/>
            <person name="Liu Z.J."/>
        </authorList>
    </citation>
    <scope>NUCLEOTIDE SEQUENCE [LARGE SCALE GENOMIC DNA]</scope>
    <source>
        <tissue evidence="2">The whole plant</tissue>
    </source>
</reference>
<sequence>MRQRTEGDPRRTLTRDLQSPQMGLFIFVSAENSLQKILHFCLFSGEEMAFSMPWRRLLQNLHILLFLFIFSSVHSSHAAVALYHSSLSEWQDGNHGLFQSTLYSSNSLSTDNTSIILASERTKRKDPTKLYNYYTGGWNISDEHYWAVSFFAPFILLSANISSINSFQSSDSLLHLMQFQSLSWLLHGLLALEQPCYSSVAALAALDREDTPILAISMRFPS</sequence>
<reference evidence="2 3" key="2">
    <citation type="journal article" date="2017" name="Nature">
        <title>The Apostasia genome and the evolution of orchids.</title>
        <authorList>
            <person name="Zhang G.Q."/>
            <person name="Liu K.W."/>
            <person name="Li Z."/>
            <person name="Lohaus R."/>
            <person name="Hsiao Y.Y."/>
            <person name="Niu S.C."/>
            <person name="Wang J.Y."/>
            <person name="Lin Y.C."/>
            <person name="Xu Q."/>
            <person name="Chen L.J."/>
            <person name="Yoshida K."/>
            <person name="Fujiwara S."/>
            <person name="Wang Z.W."/>
            <person name="Zhang Y.Q."/>
            <person name="Mitsuda N."/>
            <person name="Wang M."/>
            <person name="Liu G.H."/>
            <person name="Pecoraro L."/>
            <person name="Huang H.X."/>
            <person name="Xiao X.J."/>
            <person name="Lin M."/>
            <person name="Wu X.Y."/>
            <person name="Wu W.L."/>
            <person name="Chen Y.Y."/>
            <person name="Chang S.B."/>
            <person name="Sakamoto S."/>
            <person name="Ohme-Takagi M."/>
            <person name="Yagi M."/>
            <person name="Zeng S.J."/>
            <person name="Shen C.Y."/>
            <person name="Yeh C.M."/>
            <person name="Luo Y.B."/>
            <person name="Tsai W.C."/>
            <person name="Van de Peer Y."/>
            <person name="Liu Z.J."/>
        </authorList>
    </citation>
    <scope>NUCLEOTIDE SEQUENCE [LARGE SCALE GENOMIC DNA]</scope>
    <source>
        <tissue evidence="2">The whole plant</tissue>
    </source>
</reference>
<gene>
    <name evidence="2" type="ORF">MA16_Dca003099</name>
</gene>
<dbReference type="AlphaFoldDB" id="A0A2I0XBS7"/>
<dbReference type="STRING" id="906689.A0A2I0XBS7"/>
<keyword evidence="1" id="KW-1133">Transmembrane helix</keyword>
<dbReference type="GO" id="GO:0005886">
    <property type="term" value="C:plasma membrane"/>
    <property type="evidence" value="ECO:0007669"/>
    <property type="project" value="TreeGrafter"/>
</dbReference>
<feature type="transmembrane region" description="Helical" evidence="1">
    <location>
        <begin position="145"/>
        <end position="167"/>
    </location>
</feature>
<dbReference type="InterPro" id="IPR040283">
    <property type="entry name" value="DDB_G0292058-like"/>
</dbReference>
<organism evidence="2 3">
    <name type="scientific">Dendrobium catenatum</name>
    <dbReference type="NCBI Taxonomy" id="906689"/>
    <lineage>
        <taxon>Eukaryota</taxon>
        <taxon>Viridiplantae</taxon>
        <taxon>Streptophyta</taxon>
        <taxon>Embryophyta</taxon>
        <taxon>Tracheophyta</taxon>
        <taxon>Spermatophyta</taxon>
        <taxon>Magnoliopsida</taxon>
        <taxon>Liliopsida</taxon>
        <taxon>Asparagales</taxon>
        <taxon>Orchidaceae</taxon>
        <taxon>Epidendroideae</taxon>
        <taxon>Malaxideae</taxon>
        <taxon>Dendrobiinae</taxon>
        <taxon>Dendrobium</taxon>
    </lineage>
</organism>
<keyword evidence="3" id="KW-1185">Reference proteome</keyword>
<evidence type="ECO:0000313" key="3">
    <source>
        <dbReference type="Proteomes" id="UP000233837"/>
    </source>
</evidence>
<accession>A0A2I0XBS7</accession>
<keyword evidence="1" id="KW-0472">Membrane</keyword>
<dbReference type="GO" id="GO:0009506">
    <property type="term" value="C:plasmodesma"/>
    <property type="evidence" value="ECO:0007669"/>
    <property type="project" value="TreeGrafter"/>
</dbReference>
<dbReference type="PANTHER" id="PTHR31414">
    <property type="entry name" value="TRANSMEMBRANE PROTEIN DDB_G0292058"/>
    <property type="match status" value="1"/>
</dbReference>
<evidence type="ECO:0000313" key="2">
    <source>
        <dbReference type="EMBL" id="PKU85360.1"/>
    </source>
</evidence>
<keyword evidence="1" id="KW-0812">Transmembrane</keyword>
<proteinExistence type="predicted"/>
<name>A0A2I0XBS7_9ASPA</name>
<feature type="transmembrane region" description="Helical" evidence="1">
    <location>
        <begin position="61"/>
        <end position="83"/>
    </location>
</feature>
<evidence type="ECO:0000256" key="1">
    <source>
        <dbReference type="SAM" id="Phobius"/>
    </source>
</evidence>